<feature type="domain" description="DNA-binding phage zinc finger" evidence="1">
    <location>
        <begin position="21"/>
        <end position="70"/>
    </location>
</feature>
<dbReference type="Proteomes" id="UP001500456">
    <property type="component" value="Unassembled WGS sequence"/>
</dbReference>
<comment type="caution">
    <text evidence="2">The sequence shown here is derived from an EMBL/GenBank/DDBJ whole genome shotgun (WGS) entry which is preliminary data.</text>
</comment>
<dbReference type="RefSeq" id="WP_345568802.1">
    <property type="nucleotide sequence ID" value="NZ_BAAAZX010000024.1"/>
</dbReference>
<evidence type="ECO:0000259" key="1">
    <source>
        <dbReference type="Pfam" id="PF24623"/>
    </source>
</evidence>
<evidence type="ECO:0000313" key="2">
    <source>
        <dbReference type="EMBL" id="GAA4016151.1"/>
    </source>
</evidence>
<accession>A0ABP7STE7</accession>
<name>A0ABP7STE7_9ACTN</name>
<keyword evidence="3" id="KW-1185">Reference proteome</keyword>
<dbReference type="InterPro" id="IPR056911">
    <property type="entry name" value="Phage_Znf_bind_put"/>
</dbReference>
<dbReference type="EMBL" id="BAAAZX010000024">
    <property type="protein sequence ID" value="GAA4016151.1"/>
    <property type="molecule type" value="Genomic_DNA"/>
</dbReference>
<reference evidence="3" key="1">
    <citation type="journal article" date="2019" name="Int. J. Syst. Evol. Microbiol.">
        <title>The Global Catalogue of Microorganisms (GCM) 10K type strain sequencing project: providing services to taxonomists for standard genome sequencing and annotation.</title>
        <authorList>
            <consortium name="The Broad Institute Genomics Platform"/>
            <consortium name="The Broad Institute Genome Sequencing Center for Infectious Disease"/>
            <person name="Wu L."/>
            <person name="Ma J."/>
        </authorList>
    </citation>
    <scope>NUCLEOTIDE SEQUENCE [LARGE SCALE GENOMIC DNA]</scope>
    <source>
        <strain evidence="3">JCM 16924</strain>
    </source>
</reference>
<gene>
    <name evidence="2" type="ORF">GCM10022232_69120</name>
</gene>
<protein>
    <recommendedName>
        <fullName evidence="1">DNA-binding phage zinc finger domain-containing protein</fullName>
    </recommendedName>
</protein>
<evidence type="ECO:0000313" key="3">
    <source>
        <dbReference type="Proteomes" id="UP001500456"/>
    </source>
</evidence>
<proteinExistence type="predicted"/>
<organism evidence="2 3">
    <name type="scientific">Streptomyces plumbiresistens</name>
    <dbReference type="NCBI Taxonomy" id="511811"/>
    <lineage>
        <taxon>Bacteria</taxon>
        <taxon>Bacillati</taxon>
        <taxon>Actinomycetota</taxon>
        <taxon>Actinomycetes</taxon>
        <taxon>Kitasatosporales</taxon>
        <taxon>Streptomycetaceae</taxon>
        <taxon>Streptomyces</taxon>
    </lineage>
</organism>
<sequence length="95" mass="10650">MTPAHAVLTDACAEARERFAARVPAPRPEDFPCRWCLAPVGRLCVMRTPGRTGPHQPRADRWRRAHDRWQLAAERACDDAVNTLCELARTLGSDT</sequence>
<dbReference type="Pfam" id="PF24623">
    <property type="entry name" value="Phage_zn_bind_8"/>
    <property type="match status" value="1"/>
</dbReference>